<dbReference type="InterPro" id="IPR006101">
    <property type="entry name" value="Glyco_hydro_2"/>
</dbReference>
<dbReference type="SUPFAM" id="SSF49303">
    <property type="entry name" value="beta-Galactosidase/glucuronidase domain"/>
    <property type="match status" value="1"/>
</dbReference>
<evidence type="ECO:0000313" key="6">
    <source>
        <dbReference type="EMBL" id="MTW10007.1"/>
    </source>
</evidence>
<keyword evidence="7" id="KW-1185">Reference proteome</keyword>
<dbReference type="Pfam" id="PF02836">
    <property type="entry name" value="Glyco_hydro_2_C"/>
    <property type="match status" value="1"/>
</dbReference>
<dbReference type="InterPro" id="IPR036156">
    <property type="entry name" value="Beta-gal/glucu_dom_sf"/>
</dbReference>
<comment type="similarity">
    <text evidence="1">Belongs to the glycosyl hydrolase 2 family.</text>
</comment>
<gene>
    <name evidence="6" type="ORF">GM658_05285</name>
</gene>
<evidence type="ECO:0000256" key="1">
    <source>
        <dbReference type="ARBA" id="ARBA00007401"/>
    </source>
</evidence>
<keyword evidence="2" id="KW-0378">Hydrolase</keyword>
<evidence type="ECO:0000259" key="5">
    <source>
        <dbReference type="PROSITE" id="PS50022"/>
    </source>
</evidence>
<comment type="caution">
    <text evidence="6">The sequence shown here is derived from an EMBL/GenBank/DDBJ whole genome shotgun (WGS) entry which is preliminary data.</text>
</comment>
<protein>
    <submittedName>
        <fullName evidence="6">Beta-galactosidase</fullName>
    </submittedName>
</protein>
<dbReference type="InterPro" id="IPR017853">
    <property type="entry name" value="GH"/>
</dbReference>
<dbReference type="Pfam" id="PF02837">
    <property type="entry name" value="Glyco_hydro_2_N"/>
    <property type="match status" value="1"/>
</dbReference>
<feature type="domain" description="F5/8 type C" evidence="5">
    <location>
        <begin position="728"/>
        <end position="867"/>
    </location>
</feature>
<dbReference type="PRINTS" id="PR00132">
    <property type="entry name" value="GLHYDRLASE2"/>
</dbReference>
<accession>A0A6L6QDR5</accession>
<dbReference type="SUPFAM" id="SSF51445">
    <property type="entry name" value="(Trans)glycosidases"/>
    <property type="match status" value="1"/>
</dbReference>
<dbReference type="InterPro" id="IPR051913">
    <property type="entry name" value="GH2_Domain-Containing"/>
</dbReference>
<dbReference type="EMBL" id="WNKX01000003">
    <property type="protein sequence ID" value="MTW10007.1"/>
    <property type="molecule type" value="Genomic_DNA"/>
</dbReference>
<dbReference type="PROSITE" id="PS50022">
    <property type="entry name" value="FA58C_3"/>
    <property type="match status" value="1"/>
</dbReference>
<organism evidence="6 7">
    <name type="scientific">Massilia eburnea</name>
    <dbReference type="NCBI Taxonomy" id="1776165"/>
    <lineage>
        <taxon>Bacteria</taxon>
        <taxon>Pseudomonadati</taxon>
        <taxon>Pseudomonadota</taxon>
        <taxon>Betaproteobacteria</taxon>
        <taxon>Burkholderiales</taxon>
        <taxon>Oxalobacteraceae</taxon>
        <taxon>Telluria group</taxon>
        <taxon>Massilia</taxon>
    </lineage>
</organism>
<dbReference type="GO" id="GO:0004553">
    <property type="term" value="F:hydrolase activity, hydrolyzing O-glycosyl compounds"/>
    <property type="evidence" value="ECO:0007669"/>
    <property type="project" value="InterPro"/>
</dbReference>
<name>A0A6L6QDR5_9BURK</name>
<evidence type="ECO:0000313" key="7">
    <source>
        <dbReference type="Proteomes" id="UP000472320"/>
    </source>
</evidence>
<dbReference type="PANTHER" id="PTHR42732:SF1">
    <property type="entry name" value="BETA-MANNOSIDASE"/>
    <property type="match status" value="1"/>
</dbReference>
<reference evidence="6 7" key="1">
    <citation type="submission" date="2019-11" db="EMBL/GenBank/DDBJ databases">
        <title>Type strains purchased from KCTC, JCM and DSMZ.</title>
        <authorList>
            <person name="Lu H."/>
        </authorList>
    </citation>
    <scope>NUCLEOTIDE SEQUENCE [LARGE SCALE GENOMIC DNA]</scope>
    <source>
        <strain evidence="6 7">JCM 31587</strain>
    </source>
</reference>
<dbReference type="InterPro" id="IPR006103">
    <property type="entry name" value="Glyco_hydro_2_cat"/>
</dbReference>
<dbReference type="AlphaFoldDB" id="A0A6L6QDR5"/>
<dbReference type="Gene3D" id="2.60.40.10">
    <property type="entry name" value="Immunoglobulins"/>
    <property type="match status" value="2"/>
</dbReference>
<evidence type="ECO:0000256" key="3">
    <source>
        <dbReference type="ARBA" id="ARBA00023295"/>
    </source>
</evidence>
<dbReference type="Gene3D" id="3.20.20.80">
    <property type="entry name" value="Glycosidases"/>
    <property type="match status" value="1"/>
</dbReference>
<dbReference type="PANTHER" id="PTHR42732">
    <property type="entry name" value="BETA-GALACTOSIDASE"/>
    <property type="match status" value="1"/>
</dbReference>
<dbReference type="InterPro" id="IPR006104">
    <property type="entry name" value="Glyco_hydro_2_N"/>
</dbReference>
<feature type="signal peptide" evidence="4">
    <location>
        <begin position="1"/>
        <end position="23"/>
    </location>
</feature>
<dbReference type="GO" id="GO:0005975">
    <property type="term" value="P:carbohydrate metabolic process"/>
    <property type="evidence" value="ECO:0007669"/>
    <property type="project" value="InterPro"/>
</dbReference>
<proteinExistence type="inferred from homology"/>
<dbReference type="InterPro" id="IPR013783">
    <property type="entry name" value="Ig-like_fold"/>
</dbReference>
<evidence type="ECO:0000256" key="2">
    <source>
        <dbReference type="ARBA" id="ARBA00022801"/>
    </source>
</evidence>
<dbReference type="Gene3D" id="2.60.120.260">
    <property type="entry name" value="Galactose-binding domain-like"/>
    <property type="match status" value="2"/>
</dbReference>
<sequence length="870" mass="95176">MRPLTVLFLFWLLAGSPAVSALASNGPATSQLGQSPRARENFNAGWRFHLGDAAGAQSPGYDDGHWQSVGLPHSFSIPYFQSASFYVGYGWYRKTLTLDRIPAQRQFSLEFEAAFQDAEIYVNGIALARHRGGYTGFSVNLTPALHAGANSIAVRVNNQWEPTLAPRAGEHVFSGGIYRDVWLVQTDSVHVPWMGTYLTTPGLTAEKGRVALETEVRNDGPHAQLVEVLTDLYDDKGRKIASLPPTRLRVHAGDTATVRQLSGWIRHPVLWSPETPRLYLARTRLRTAGQVRDAYSTEFGFRWFTWTADKGFFLNGRHRYFRGANVHQDQAGWGDAVSNRAIERDVDQIKEAGFDFIRGSHYPHDPHFSTTTDRRGVLLLSEAPFWGTAGFNSPWGAPAYPPDPAHRDAFDASVKQQLGEMIRIHRNHPSIIAWSMGNEAFFTSQETMPQVRRLLKEMVDLSHQLDPSRPAAVSGVQRGNLDHLGDIAGYNGDGAILYPNPGIPSFVAEYGSTIADRPGAYAPGWGDLEQTPGAQPGQPETWRQPWRSGEAIWAGFDHGSIAGRQFGSMGLVDYARLPKRAWYWYRNAYRGIAPPDWPKPGIAAALRLSASAQAIERADGTDDVQLVLTVVDNHGNALSNSPPVRLAIESGPGELPTGRQIDFAPGADISIRDGQAAIAMRSWQAGVTRLRATSPGLRDATLEIHTLSGPKFVPGVTPLSADRPYRPSAPEPLPFDQEQIFGGNNPTSASSSAPAHQSLMANDGDADSYWAPAQEDPAPWLLVDLERIVTVHRLVLGLRSPGQYAVRAEIAGADGTWAILTDLPMADYASKDVELPTEAATGRKVRLSLRSARPANVGVTELRVAGKLNN</sequence>
<dbReference type="SUPFAM" id="SSF49785">
    <property type="entry name" value="Galactose-binding domain-like"/>
    <property type="match status" value="2"/>
</dbReference>
<dbReference type="InterPro" id="IPR000421">
    <property type="entry name" value="FA58C"/>
</dbReference>
<dbReference type="InterPro" id="IPR006102">
    <property type="entry name" value="Ig-like_GH2"/>
</dbReference>
<evidence type="ECO:0000256" key="4">
    <source>
        <dbReference type="SAM" id="SignalP"/>
    </source>
</evidence>
<keyword evidence="3" id="KW-0326">Glycosidase</keyword>
<dbReference type="Proteomes" id="UP000472320">
    <property type="component" value="Unassembled WGS sequence"/>
</dbReference>
<dbReference type="InterPro" id="IPR008979">
    <property type="entry name" value="Galactose-bd-like_sf"/>
</dbReference>
<dbReference type="Pfam" id="PF00754">
    <property type="entry name" value="F5_F8_type_C"/>
    <property type="match status" value="1"/>
</dbReference>
<keyword evidence="4" id="KW-0732">Signal</keyword>
<dbReference type="Pfam" id="PF00703">
    <property type="entry name" value="Glyco_hydro_2"/>
    <property type="match status" value="1"/>
</dbReference>
<feature type="chain" id="PRO_5026680406" evidence="4">
    <location>
        <begin position="24"/>
        <end position="870"/>
    </location>
</feature>